<evidence type="ECO:0000313" key="2">
    <source>
        <dbReference type="EMBL" id="KAJ1164769.1"/>
    </source>
</evidence>
<comment type="caution">
    <text evidence="2">The sequence shown here is derived from an EMBL/GenBank/DDBJ whole genome shotgun (WGS) entry which is preliminary data.</text>
</comment>
<dbReference type="Proteomes" id="UP001066276">
    <property type="component" value="Chromosome 4_2"/>
</dbReference>
<feature type="non-terminal residue" evidence="2">
    <location>
        <position position="60"/>
    </location>
</feature>
<reference evidence="2" key="1">
    <citation type="journal article" date="2022" name="bioRxiv">
        <title>Sequencing and chromosome-scale assembly of the giantPleurodeles waltlgenome.</title>
        <authorList>
            <person name="Brown T."/>
            <person name="Elewa A."/>
            <person name="Iarovenko S."/>
            <person name="Subramanian E."/>
            <person name="Araus A.J."/>
            <person name="Petzold A."/>
            <person name="Susuki M."/>
            <person name="Suzuki K.-i.T."/>
            <person name="Hayashi T."/>
            <person name="Toyoda A."/>
            <person name="Oliveira C."/>
            <person name="Osipova E."/>
            <person name="Leigh N.D."/>
            <person name="Simon A."/>
            <person name="Yun M.H."/>
        </authorList>
    </citation>
    <scope>NUCLEOTIDE SEQUENCE</scope>
    <source>
        <strain evidence="2">20211129_DDA</strain>
        <tissue evidence="2">Liver</tissue>
    </source>
</reference>
<dbReference type="EMBL" id="JANPWB010000008">
    <property type="protein sequence ID" value="KAJ1164769.1"/>
    <property type="molecule type" value="Genomic_DNA"/>
</dbReference>
<name>A0AAV7SL67_PLEWA</name>
<gene>
    <name evidence="2" type="ORF">NDU88_005203</name>
</gene>
<accession>A0AAV7SL67</accession>
<keyword evidence="3" id="KW-1185">Reference proteome</keyword>
<feature type="non-terminal residue" evidence="2">
    <location>
        <position position="1"/>
    </location>
</feature>
<feature type="compositionally biased region" description="Basic and acidic residues" evidence="1">
    <location>
        <begin position="49"/>
        <end position="60"/>
    </location>
</feature>
<protein>
    <submittedName>
        <fullName evidence="2">Uncharacterized protein</fullName>
    </submittedName>
</protein>
<feature type="region of interest" description="Disordered" evidence="1">
    <location>
        <begin position="1"/>
        <end position="60"/>
    </location>
</feature>
<dbReference type="AlphaFoldDB" id="A0AAV7SL67"/>
<sequence length="60" mass="7231">EQQEKMIDFTSPFNRIPSDNCQQITVNRSRETSDQTEKRNGRMKTPSTLEERNEKRMERQ</sequence>
<feature type="compositionally biased region" description="Basic and acidic residues" evidence="1">
    <location>
        <begin position="28"/>
        <end position="40"/>
    </location>
</feature>
<feature type="compositionally biased region" description="Polar residues" evidence="1">
    <location>
        <begin position="11"/>
        <end position="27"/>
    </location>
</feature>
<proteinExistence type="predicted"/>
<organism evidence="2 3">
    <name type="scientific">Pleurodeles waltl</name>
    <name type="common">Iberian ribbed newt</name>
    <dbReference type="NCBI Taxonomy" id="8319"/>
    <lineage>
        <taxon>Eukaryota</taxon>
        <taxon>Metazoa</taxon>
        <taxon>Chordata</taxon>
        <taxon>Craniata</taxon>
        <taxon>Vertebrata</taxon>
        <taxon>Euteleostomi</taxon>
        <taxon>Amphibia</taxon>
        <taxon>Batrachia</taxon>
        <taxon>Caudata</taxon>
        <taxon>Salamandroidea</taxon>
        <taxon>Salamandridae</taxon>
        <taxon>Pleurodelinae</taxon>
        <taxon>Pleurodeles</taxon>
    </lineage>
</organism>
<evidence type="ECO:0000313" key="3">
    <source>
        <dbReference type="Proteomes" id="UP001066276"/>
    </source>
</evidence>
<evidence type="ECO:0000256" key="1">
    <source>
        <dbReference type="SAM" id="MobiDB-lite"/>
    </source>
</evidence>